<dbReference type="AlphaFoldDB" id="H7EPS4"/>
<dbReference type="EMBL" id="AGRW01000055">
    <property type="protein sequence ID" value="EIC00475.1"/>
    <property type="molecule type" value="Genomic_DNA"/>
</dbReference>
<dbReference type="Gene3D" id="3.10.450.530">
    <property type="entry name" value="Ribonuclease toxin, BrnT, of type II toxin-antitoxin system"/>
    <property type="match status" value="1"/>
</dbReference>
<organism evidence="1 2">
    <name type="scientific">Treponema saccharophilum DSM 2985</name>
    <dbReference type="NCBI Taxonomy" id="907348"/>
    <lineage>
        <taxon>Bacteria</taxon>
        <taxon>Pseudomonadati</taxon>
        <taxon>Spirochaetota</taxon>
        <taxon>Spirochaetia</taxon>
        <taxon>Spirochaetales</taxon>
        <taxon>Treponemataceae</taxon>
        <taxon>Treponema</taxon>
    </lineage>
</organism>
<proteinExistence type="predicted"/>
<name>H7EPS4_9SPIR</name>
<accession>H7EPS4</accession>
<sequence length="239" mass="27494">MDNKDFEKIYNESDKLEQTAKTKNEITPFEDTPQAWYELDTTGPENEDVVCGNFVWHREKSNKNIKDTGDGKGFSFYLARYVFEDPYSVEIENETNPENDKTLGIVAENNVMVVINAKVENDKIRIISAWEALPQSKYTSIYNKHKAKKQLLENKFSKKTESKKQLYAVIRQADGNGFKSSSYAKVVNASILRPTGSNTIAMLGDKYVYVQNVGDKTYCEQVEKRIKSILDYYNKGEDW</sequence>
<reference evidence="1 2" key="1">
    <citation type="submission" date="2011-09" db="EMBL/GenBank/DDBJ databases">
        <title>The draft genome of Treponema saccharophilum DSM 2985.</title>
        <authorList>
            <consortium name="US DOE Joint Genome Institute (JGI-PGF)"/>
            <person name="Lucas S."/>
            <person name="Copeland A."/>
            <person name="Lapidus A."/>
            <person name="Glavina del Rio T."/>
            <person name="Dalin E."/>
            <person name="Tice H."/>
            <person name="Bruce D."/>
            <person name="Goodwin L."/>
            <person name="Pitluck S."/>
            <person name="Peters L."/>
            <person name="Kyrpides N."/>
            <person name="Mavromatis K."/>
            <person name="Ivanova N."/>
            <person name="Markowitz V."/>
            <person name="Cheng J.-F."/>
            <person name="Hugenholtz P."/>
            <person name="Woyke T."/>
            <person name="Wu D."/>
            <person name="Gronow S."/>
            <person name="Wellnitz S."/>
            <person name="Brambilla E."/>
            <person name="Klenk H.-P."/>
            <person name="Eisen J.A."/>
        </authorList>
    </citation>
    <scope>NUCLEOTIDE SEQUENCE [LARGE SCALE GENOMIC DNA]</scope>
    <source>
        <strain evidence="1 2">DSM 2985</strain>
    </source>
</reference>
<protein>
    <submittedName>
        <fullName evidence="1">Uncharacterized protein</fullName>
    </submittedName>
</protein>
<dbReference type="Proteomes" id="UP000003571">
    <property type="component" value="Unassembled WGS sequence"/>
</dbReference>
<evidence type="ECO:0000313" key="2">
    <source>
        <dbReference type="Proteomes" id="UP000003571"/>
    </source>
</evidence>
<evidence type="ECO:0000313" key="1">
    <source>
        <dbReference type="EMBL" id="EIC00475.1"/>
    </source>
</evidence>
<gene>
    <name evidence="1" type="ORF">TresaDRAFT_0569</name>
</gene>
<dbReference type="InterPro" id="IPR038573">
    <property type="entry name" value="BrnT_sf"/>
</dbReference>
<comment type="caution">
    <text evidence="1">The sequence shown here is derived from an EMBL/GenBank/DDBJ whole genome shotgun (WGS) entry which is preliminary data.</text>
</comment>
<dbReference type="RefSeq" id="WP_002706684.1">
    <property type="nucleotide sequence ID" value="NZ_AGRW01000055.1"/>
</dbReference>
<keyword evidence="2" id="KW-1185">Reference proteome</keyword>
<dbReference type="eggNOG" id="ENOG5032QDX">
    <property type="taxonomic scope" value="Bacteria"/>
</dbReference>